<gene>
    <name evidence="1" type="ORF">SAMN04487941_2546</name>
</gene>
<organism evidence="1 2">
    <name type="scientific">Pontibacter akesuensis</name>
    <dbReference type="NCBI Taxonomy" id="388950"/>
    <lineage>
        <taxon>Bacteria</taxon>
        <taxon>Pseudomonadati</taxon>
        <taxon>Bacteroidota</taxon>
        <taxon>Cytophagia</taxon>
        <taxon>Cytophagales</taxon>
        <taxon>Hymenobacteraceae</taxon>
        <taxon>Pontibacter</taxon>
    </lineage>
</organism>
<evidence type="ECO:0000313" key="1">
    <source>
        <dbReference type="EMBL" id="SFU80875.1"/>
    </source>
</evidence>
<protein>
    <submittedName>
        <fullName evidence="1">Uncharacterized protein</fullName>
    </submittedName>
</protein>
<dbReference type="Proteomes" id="UP000182491">
    <property type="component" value="Unassembled WGS sequence"/>
</dbReference>
<accession>A0A1I7J6Q6</accession>
<reference evidence="2" key="1">
    <citation type="submission" date="2016-10" db="EMBL/GenBank/DDBJ databases">
        <authorList>
            <person name="Varghese N."/>
        </authorList>
    </citation>
    <scope>NUCLEOTIDE SEQUENCE [LARGE SCALE GENOMIC DNA]</scope>
    <source>
        <strain evidence="2">DSM 18820</strain>
    </source>
</reference>
<keyword evidence="2" id="KW-1185">Reference proteome</keyword>
<dbReference type="AlphaFoldDB" id="A0A1I7J6Q6"/>
<dbReference type="EMBL" id="FPCA01000003">
    <property type="protein sequence ID" value="SFU80875.1"/>
    <property type="molecule type" value="Genomic_DNA"/>
</dbReference>
<name>A0A1I7J6Q6_9BACT</name>
<sequence>MFQLLLYSSLHKSRLMYLKNFHDRLLCGMIFFQNRYQFISYHSFKIFIFLLPREMIYNPGAKSLNEIIPVLLNGP</sequence>
<proteinExistence type="predicted"/>
<evidence type="ECO:0000313" key="2">
    <source>
        <dbReference type="Proteomes" id="UP000182491"/>
    </source>
</evidence>